<sequence length="115" mass="13335">MNNDEQRMSYLHNVLMLDPSFLESVRRLNDMEWDFSGDPVFLERALIRNILDRYLKGILVADDVYQWADFVELREDIQFHAEDDIIPSIVHALANPALEGALTPDSAKTFLLQLE</sequence>
<protein>
    <submittedName>
        <fullName evidence="1">Uncharacterized protein</fullName>
    </submittedName>
</protein>
<evidence type="ECO:0000313" key="2">
    <source>
        <dbReference type="Proteomes" id="UP000009286"/>
    </source>
</evidence>
<evidence type="ECO:0000313" key="1">
    <source>
        <dbReference type="EMBL" id="AEP09831.1"/>
    </source>
</evidence>
<organism evidence="1 2">
    <name type="scientific">Micavibrio aeruginosavorus (strain ARL-13)</name>
    <dbReference type="NCBI Taxonomy" id="856793"/>
    <lineage>
        <taxon>Bacteria</taxon>
        <taxon>Pseudomonadati</taxon>
        <taxon>Bdellovibrionota</taxon>
        <taxon>Bdellovibrionia</taxon>
        <taxon>Bdellovibrionales</taxon>
        <taxon>Pseudobdellovibrionaceae</taxon>
        <taxon>Micavibrio</taxon>
    </lineage>
</organism>
<dbReference type="HOGENOM" id="CLU_165449_0_0_5"/>
<dbReference type="eggNOG" id="ENOG5033FR7">
    <property type="taxonomic scope" value="Bacteria"/>
</dbReference>
<dbReference type="Proteomes" id="UP000009286">
    <property type="component" value="Chromosome"/>
</dbReference>
<dbReference type="EMBL" id="CP002382">
    <property type="protein sequence ID" value="AEP09831.1"/>
    <property type="molecule type" value="Genomic_DNA"/>
</dbReference>
<dbReference type="KEGG" id="mai:MICA_1513"/>
<dbReference type="STRING" id="856793.MICA_1513"/>
<gene>
    <name evidence="1" type="ordered locus">MICA_1513</name>
</gene>
<reference evidence="1 2" key="1">
    <citation type="journal article" date="2011" name="BMC Genomics">
        <title>Genomic insights into an obligate epibiotic bacterial predator: Micavibrio aeruginosavorus ARL-13.</title>
        <authorList>
            <person name="Wang Z."/>
            <person name="Kadouri D."/>
            <person name="Wu M."/>
        </authorList>
    </citation>
    <scope>NUCLEOTIDE SEQUENCE [LARGE SCALE GENOMIC DNA]</scope>
    <source>
        <strain evidence="1 2">ARL-13</strain>
    </source>
</reference>
<proteinExistence type="predicted"/>
<accession>G2KNI3</accession>
<dbReference type="OrthoDB" id="7595800at2"/>
<dbReference type="RefSeq" id="WP_014103054.1">
    <property type="nucleotide sequence ID" value="NC_016026.1"/>
</dbReference>
<name>G2KNI3_MICAA</name>
<dbReference type="AlphaFoldDB" id="G2KNI3"/>
<keyword evidence="2" id="KW-1185">Reference proteome</keyword>